<evidence type="ECO:0000259" key="1">
    <source>
        <dbReference type="PROSITE" id="PS50191"/>
    </source>
</evidence>
<evidence type="ECO:0000313" key="3">
    <source>
        <dbReference type="EMBL" id="ETO19310.1"/>
    </source>
</evidence>
<reference evidence="3 4" key="1">
    <citation type="journal article" date="2013" name="Curr. Biol.">
        <title>The Genome of the Foraminiferan Reticulomyxa filosa.</title>
        <authorList>
            <person name="Glockner G."/>
            <person name="Hulsmann N."/>
            <person name="Schleicher M."/>
            <person name="Noegel A.A."/>
            <person name="Eichinger L."/>
            <person name="Gallinger C."/>
            <person name="Pawlowski J."/>
            <person name="Sierra R."/>
            <person name="Euteneuer U."/>
            <person name="Pillet L."/>
            <person name="Moustafa A."/>
            <person name="Platzer M."/>
            <person name="Groth M."/>
            <person name="Szafranski K."/>
            <person name="Schliwa M."/>
        </authorList>
    </citation>
    <scope>NUCLEOTIDE SEQUENCE [LARGE SCALE GENOMIC DNA]</scope>
</reference>
<dbReference type="InterPro" id="IPR001251">
    <property type="entry name" value="CRAL-TRIO_dom"/>
</dbReference>
<protein>
    <recommendedName>
        <fullName evidence="1">CRAL-TRIO domain-containing protein</fullName>
    </recommendedName>
</protein>
<sequence length="206" mass="23714">MGNNKSKEKWMTQPKKTVLLYKPTNLFDLPSNQDHRPVDIDHYEELYYSKQDPLGDRELFRLLEPRADGNYEIIEFYCLQDLFCSERFSRTAFKTIIKEHLRSAMATGRLGVVKIVFTYCLGSALTDKEAEAMIMSCPSQFAQYVDGKEITKSIMSDLLDEGKRTLVIKLLDVRKSIEESKLGNQLPKELLGIFLAMLFGPRTIKT</sequence>
<dbReference type="EMBL" id="ASPP01013796">
    <property type="protein sequence ID" value="ETO19310.1"/>
    <property type="molecule type" value="Genomic_DNA"/>
</dbReference>
<name>X6MZ38_RETFI</name>
<dbReference type="EMBL" id="ASPP01049162">
    <property type="protein sequence ID" value="ETN97608.1"/>
    <property type="molecule type" value="Genomic_DNA"/>
</dbReference>
<keyword evidence="4" id="KW-1185">Reference proteome</keyword>
<comment type="caution">
    <text evidence="3">The sequence shown here is derived from an EMBL/GenBank/DDBJ whole genome shotgun (WGS) entry which is preliminary data.</text>
</comment>
<dbReference type="Proteomes" id="UP000023152">
    <property type="component" value="Unassembled WGS sequence"/>
</dbReference>
<proteinExistence type="predicted"/>
<evidence type="ECO:0000313" key="2">
    <source>
        <dbReference type="EMBL" id="ETN97608.1"/>
    </source>
</evidence>
<accession>X6MZ38</accession>
<reference evidence="3" key="2">
    <citation type="submission" date="2013-05" db="EMBL/GenBank/DDBJ databases">
        <authorList>
            <person name="Gloeckner G."/>
            <person name="Szafranski K."/>
            <person name="Schliwa M."/>
        </authorList>
    </citation>
    <scope>NUCLEOTIDE SEQUENCE</scope>
</reference>
<organism evidence="3 4">
    <name type="scientific">Reticulomyxa filosa</name>
    <dbReference type="NCBI Taxonomy" id="46433"/>
    <lineage>
        <taxon>Eukaryota</taxon>
        <taxon>Sar</taxon>
        <taxon>Rhizaria</taxon>
        <taxon>Retaria</taxon>
        <taxon>Foraminifera</taxon>
        <taxon>Monothalamids</taxon>
        <taxon>Reticulomyxidae</taxon>
        <taxon>Reticulomyxa</taxon>
    </lineage>
</organism>
<feature type="domain" description="CRAL-TRIO" evidence="1">
    <location>
        <begin position="14"/>
        <end position="198"/>
    </location>
</feature>
<dbReference type="PROSITE" id="PS50191">
    <property type="entry name" value="CRAL_TRIO"/>
    <property type="match status" value="1"/>
</dbReference>
<evidence type="ECO:0000313" key="4">
    <source>
        <dbReference type="Proteomes" id="UP000023152"/>
    </source>
</evidence>
<dbReference type="AlphaFoldDB" id="X6MZ38"/>
<gene>
    <name evidence="3" type="ORF">RFI_17915</name>
    <name evidence="2" type="ORF">RFI_39919</name>
</gene>